<dbReference type="InterPro" id="IPR051201">
    <property type="entry name" value="Chloro_Bact_Ser_Proteases"/>
</dbReference>
<comment type="caution">
    <text evidence="6">The sequence shown here is derived from an EMBL/GenBank/DDBJ whole genome shotgun (WGS) entry which is preliminary data.</text>
</comment>
<evidence type="ECO:0000259" key="5">
    <source>
        <dbReference type="PROSITE" id="PS50106"/>
    </source>
</evidence>
<keyword evidence="4" id="KW-0732">Signal</keyword>
<dbReference type="RefSeq" id="WP_188641454.1">
    <property type="nucleotide sequence ID" value="NZ_BMID01000001.1"/>
</dbReference>
<feature type="region of interest" description="Disordered" evidence="3">
    <location>
        <begin position="345"/>
        <end position="364"/>
    </location>
</feature>
<protein>
    <submittedName>
        <fullName evidence="6">Serine protease</fullName>
    </submittedName>
</protein>
<dbReference type="InterPro" id="IPR001478">
    <property type="entry name" value="PDZ"/>
</dbReference>
<gene>
    <name evidence="6" type="primary">degQ</name>
    <name evidence="6" type="ORF">GCM10010923_07750</name>
</gene>
<dbReference type="GO" id="GO:0008233">
    <property type="term" value="F:peptidase activity"/>
    <property type="evidence" value="ECO:0007669"/>
    <property type="project" value="UniProtKB-KW"/>
</dbReference>
<evidence type="ECO:0000256" key="4">
    <source>
        <dbReference type="SAM" id="SignalP"/>
    </source>
</evidence>
<feature type="chain" id="PRO_5046183187" evidence="4">
    <location>
        <begin position="25"/>
        <end position="450"/>
    </location>
</feature>
<dbReference type="SMART" id="SM00228">
    <property type="entry name" value="PDZ"/>
    <property type="match status" value="2"/>
</dbReference>
<evidence type="ECO:0000313" key="7">
    <source>
        <dbReference type="Proteomes" id="UP000603317"/>
    </source>
</evidence>
<organism evidence="6 7">
    <name type="scientific">Blastomonas marina</name>
    <dbReference type="NCBI Taxonomy" id="1867408"/>
    <lineage>
        <taxon>Bacteria</taxon>
        <taxon>Pseudomonadati</taxon>
        <taxon>Pseudomonadota</taxon>
        <taxon>Alphaproteobacteria</taxon>
        <taxon>Sphingomonadales</taxon>
        <taxon>Sphingomonadaceae</taxon>
        <taxon>Blastomonas</taxon>
    </lineage>
</organism>
<evidence type="ECO:0000256" key="3">
    <source>
        <dbReference type="SAM" id="MobiDB-lite"/>
    </source>
</evidence>
<dbReference type="PANTHER" id="PTHR43343:SF3">
    <property type="entry name" value="PROTEASE DO-LIKE 8, CHLOROPLASTIC"/>
    <property type="match status" value="1"/>
</dbReference>
<accession>A0ABQ1F856</accession>
<reference evidence="7" key="1">
    <citation type="journal article" date="2019" name="Int. J. Syst. Evol. Microbiol.">
        <title>The Global Catalogue of Microorganisms (GCM) 10K type strain sequencing project: providing services to taxonomists for standard genome sequencing and annotation.</title>
        <authorList>
            <consortium name="The Broad Institute Genomics Platform"/>
            <consortium name="The Broad Institute Genome Sequencing Center for Infectious Disease"/>
            <person name="Wu L."/>
            <person name="Ma J."/>
        </authorList>
    </citation>
    <scope>NUCLEOTIDE SEQUENCE [LARGE SCALE GENOMIC DNA]</scope>
    <source>
        <strain evidence="7">CGMCC 1.15297</strain>
    </source>
</reference>
<dbReference type="PRINTS" id="PR00834">
    <property type="entry name" value="PROTEASES2C"/>
</dbReference>
<keyword evidence="7" id="KW-1185">Reference proteome</keyword>
<dbReference type="Proteomes" id="UP000603317">
    <property type="component" value="Unassembled WGS sequence"/>
</dbReference>
<dbReference type="Pfam" id="PF13365">
    <property type="entry name" value="Trypsin_2"/>
    <property type="match status" value="1"/>
</dbReference>
<dbReference type="Gene3D" id="2.30.42.10">
    <property type="match status" value="2"/>
</dbReference>
<name>A0ABQ1F856_9SPHN</name>
<dbReference type="SUPFAM" id="SSF50494">
    <property type="entry name" value="Trypsin-like serine proteases"/>
    <property type="match status" value="1"/>
</dbReference>
<dbReference type="EMBL" id="BMID01000001">
    <property type="protein sequence ID" value="GGA01435.1"/>
    <property type="molecule type" value="Genomic_DNA"/>
</dbReference>
<dbReference type="Pfam" id="PF13180">
    <property type="entry name" value="PDZ_2"/>
    <property type="match status" value="1"/>
</dbReference>
<dbReference type="InterPro" id="IPR036034">
    <property type="entry name" value="PDZ_sf"/>
</dbReference>
<dbReference type="InterPro" id="IPR001940">
    <property type="entry name" value="Peptidase_S1C"/>
</dbReference>
<feature type="signal peptide" evidence="4">
    <location>
        <begin position="1"/>
        <end position="24"/>
    </location>
</feature>
<evidence type="ECO:0000256" key="1">
    <source>
        <dbReference type="ARBA" id="ARBA00022670"/>
    </source>
</evidence>
<dbReference type="GO" id="GO:0006508">
    <property type="term" value="P:proteolysis"/>
    <property type="evidence" value="ECO:0007669"/>
    <property type="project" value="UniProtKB-KW"/>
</dbReference>
<keyword evidence="1 6" id="KW-0645">Protease</keyword>
<dbReference type="Pfam" id="PF17820">
    <property type="entry name" value="PDZ_6"/>
    <property type="match status" value="1"/>
</dbReference>
<feature type="compositionally biased region" description="Gly residues" evidence="3">
    <location>
        <begin position="351"/>
        <end position="362"/>
    </location>
</feature>
<dbReference type="Gene3D" id="2.40.10.120">
    <property type="match status" value="1"/>
</dbReference>
<dbReference type="SUPFAM" id="SSF50156">
    <property type="entry name" value="PDZ domain-like"/>
    <property type="match status" value="2"/>
</dbReference>
<evidence type="ECO:0000313" key="6">
    <source>
        <dbReference type="EMBL" id="GGA01435.1"/>
    </source>
</evidence>
<sequence>MTVRRLIALAASVSALALSAPAIAQTATPVPFDEDRGVYSYAPQIAEASRSVVKVLTMGRDPREGPGAEPKASGNGSGVIVDAARGEVVTNNHVVENATSVRIELSDGRIYDATVVGRDPQTDIALLRIEARDLRPIELADSSLLRSGDLAFAIGYPFGIDQTLTMGIISGTGRSGIGDGIEDFIQTDAAVNPGNSGGALIDSRGRLIGINTAIYSRGGDNAGIGFAVPINMALAVLAQLRNDGEVRRGRIGVSIAPIDARSGTSNRGALVERVEPGSPAAEAGLRQGDVIVEANGRTINTPGNLTAIIGVAAPGTQVALGIRRGGQTQRLTLRVAEPRRVEVAEAPRGGEPQGGQGGGGGSLAALGATFRDKRAGDGFPEQVRGAVVASVQSGSLAERSGLAEGDLVIGVNGERVASAADLSEALRNVAGSATLFVARGNNLIQIPLRQ</sequence>
<feature type="domain" description="PDZ" evidence="5">
    <location>
        <begin position="340"/>
        <end position="441"/>
    </location>
</feature>
<dbReference type="PANTHER" id="PTHR43343">
    <property type="entry name" value="PEPTIDASE S12"/>
    <property type="match status" value="1"/>
</dbReference>
<evidence type="ECO:0000256" key="2">
    <source>
        <dbReference type="ARBA" id="ARBA00022801"/>
    </source>
</evidence>
<dbReference type="InterPro" id="IPR041489">
    <property type="entry name" value="PDZ_6"/>
</dbReference>
<feature type="domain" description="PDZ" evidence="5">
    <location>
        <begin position="235"/>
        <end position="326"/>
    </location>
</feature>
<proteinExistence type="predicted"/>
<dbReference type="InterPro" id="IPR009003">
    <property type="entry name" value="Peptidase_S1_PA"/>
</dbReference>
<dbReference type="PROSITE" id="PS50106">
    <property type="entry name" value="PDZ"/>
    <property type="match status" value="2"/>
</dbReference>
<keyword evidence="2" id="KW-0378">Hydrolase</keyword>